<dbReference type="InterPro" id="IPR057352">
    <property type="entry name" value="TPR_TmcB/C"/>
</dbReference>
<dbReference type="OrthoDB" id="1926212at2759"/>
<protein>
    <recommendedName>
        <fullName evidence="2">TmcB/TmcC TPR repeats domain-containing protein</fullName>
    </recommendedName>
</protein>
<feature type="region of interest" description="Disordered" evidence="1">
    <location>
        <begin position="94"/>
        <end position="119"/>
    </location>
</feature>
<dbReference type="SUPFAM" id="SSF48452">
    <property type="entry name" value="TPR-like"/>
    <property type="match status" value="1"/>
</dbReference>
<evidence type="ECO:0000256" key="1">
    <source>
        <dbReference type="SAM" id="MobiDB-lite"/>
    </source>
</evidence>
<dbReference type="PANTHER" id="PTHR26312">
    <property type="entry name" value="TETRATRICOPEPTIDE REPEAT PROTEIN 5"/>
    <property type="match status" value="1"/>
</dbReference>
<dbReference type="InterPro" id="IPR011990">
    <property type="entry name" value="TPR-like_helical_dom_sf"/>
</dbReference>
<gene>
    <name evidence="3" type="ORF">LUZ63_010682</name>
</gene>
<evidence type="ECO:0000313" key="4">
    <source>
        <dbReference type="Proteomes" id="UP001151287"/>
    </source>
</evidence>
<evidence type="ECO:0000313" key="3">
    <source>
        <dbReference type="EMBL" id="KAJ1693984.1"/>
    </source>
</evidence>
<dbReference type="AlphaFoldDB" id="A0A9Q0CHA7"/>
<dbReference type="Gene3D" id="1.25.40.10">
    <property type="entry name" value="Tetratricopeptide repeat domain"/>
    <property type="match status" value="1"/>
</dbReference>
<keyword evidence="4" id="KW-1185">Reference proteome</keyword>
<dbReference type="EMBL" id="JAMQYH010000003">
    <property type="protein sequence ID" value="KAJ1693984.1"/>
    <property type="molecule type" value="Genomic_DNA"/>
</dbReference>
<name>A0A9Q0CHA7_9POAL</name>
<comment type="caution">
    <text evidence="3">The sequence shown here is derived from an EMBL/GenBank/DDBJ whole genome shotgun (WGS) entry which is preliminary data.</text>
</comment>
<reference evidence="3" key="1">
    <citation type="journal article" date="2022" name="Cell">
        <title>Repeat-based holocentromeres influence genome architecture and karyotype evolution.</title>
        <authorList>
            <person name="Hofstatter P.G."/>
            <person name="Thangavel G."/>
            <person name="Lux T."/>
            <person name="Neumann P."/>
            <person name="Vondrak T."/>
            <person name="Novak P."/>
            <person name="Zhang M."/>
            <person name="Costa L."/>
            <person name="Castellani M."/>
            <person name="Scott A."/>
            <person name="Toegelov H."/>
            <person name="Fuchs J."/>
            <person name="Mata-Sucre Y."/>
            <person name="Dias Y."/>
            <person name="Vanzela A.L.L."/>
            <person name="Huettel B."/>
            <person name="Almeida C.C.S."/>
            <person name="Simkova H."/>
            <person name="Souza G."/>
            <person name="Pedrosa-Harand A."/>
            <person name="Macas J."/>
            <person name="Mayer K.F.X."/>
            <person name="Houben A."/>
            <person name="Marques A."/>
        </authorList>
    </citation>
    <scope>NUCLEOTIDE SEQUENCE</scope>
    <source>
        <strain evidence="3">RhyBre1mFocal</strain>
    </source>
</reference>
<dbReference type="Pfam" id="PF25474">
    <property type="entry name" value="TPR_TmcB"/>
    <property type="match status" value="1"/>
</dbReference>
<dbReference type="Proteomes" id="UP001151287">
    <property type="component" value="Unassembled WGS sequence"/>
</dbReference>
<evidence type="ECO:0000259" key="2">
    <source>
        <dbReference type="Pfam" id="PF25474"/>
    </source>
</evidence>
<feature type="compositionally biased region" description="Acidic residues" evidence="1">
    <location>
        <begin position="108"/>
        <end position="119"/>
    </location>
</feature>
<accession>A0A9Q0CHA7</accession>
<proteinExistence type="predicted"/>
<dbReference type="PANTHER" id="PTHR26312:SF222">
    <property type="entry name" value="EXPRESSED PROTEIN"/>
    <property type="match status" value="1"/>
</dbReference>
<organism evidence="3 4">
    <name type="scientific">Rhynchospora breviuscula</name>
    <dbReference type="NCBI Taxonomy" id="2022672"/>
    <lineage>
        <taxon>Eukaryota</taxon>
        <taxon>Viridiplantae</taxon>
        <taxon>Streptophyta</taxon>
        <taxon>Embryophyta</taxon>
        <taxon>Tracheophyta</taxon>
        <taxon>Spermatophyta</taxon>
        <taxon>Magnoliopsida</taxon>
        <taxon>Liliopsida</taxon>
        <taxon>Poales</taxon>
        <taxon>Cyperaceae</taxon>
        <taxon>Cyperoideae</taxon>
        <taxon>Rhynchosporeae</taxon>
        <taxon>Rhynchospora</taxon>
    </lineage>
</organism>
<feature type="domain" description="TmcB/TmcC TPR repeats" evidence="2">
    <location>
        <begin position="192"/>
        <end position="237"/>
    </location>
</feature>
<sequence length="321" mass="34891">MLLRSSSTPLLGSLLSSSSPFLPADSPVSLHNHSHNNHPFPVSCHLPSPAFSDISNHSNSSFIHRTLSDGNLFSLQAEHPDELSHVAPSPRLSPTLEAIPSFSNYNSDIDESEETAEQEGDSVMSFRDENTCMGSAGPPLFLARGLGIDRVGSGSLSAGGDIYGADGNGNGRGHGGNNCVVKTDHGGNRSDLESYYKRMVEQHPTDALFLRNYAMFLYQVKKDFQKAEEYYSRAILADPSDGETLSKYASLIWEFHHDEERAESYFQQAVQASPDNSYVLAAQAGFLWDVDEDDGAAHENSNGIHNVSGYTSRVGEMVSAN</sequence>